<dbReference type="OrthoDB" id="7760980at2759"/>
<dbReference type="GO" id="GO:0003352">
    <property type="term" value="P:regulation of cilium movement"/>
    <property type="evidence" value="ECO:0007669"/>
    <property type="project" value="TreeGrafter"/>
</dbReference>
<comment type="similarity">
    <text evidence="9">Belongs to the DRC2 family.</text>
</comment>
<evidence type="ECO:0000313" key="17">
    <source>
        <dbReference type="Proteomes" id="UP000230750"/>
    </source>
</evidence>
<evidence type="ECO:0000256" key="11">
    <source>
        <dbReference type="ARBA" id="ARBA00041517"/>
    </source>
</evidence>
<feature type="coiled-coil region" evidence="13">
    <location>
        <begin position="230"/>
        <end position="275"/>
    </location>
</feature>
<dbReference type="EMBL" id="MRZV01001392">
    <property type="protein sequence ID" value="PIK38183.1"/>
    <property type="molecule type" value="Genomic_DNA"/>
</dbReference>
<proteinExistence type="inferred from homology"/>
<feature type="domain" description="Dynein regulatory complex protein 1/2 N-terminal" evidence="14">
    <location>
        <begin position="16"/>
        <end position="95"/>
    </location>
</feature>
<evidence type="ECO:0000256" key="10">
    <source>
        <dbReference type="ARBA" id="ARBA00040899"/>
    </source>
</evidence>
<evidence type="ECO:0000256" key="7">
    <source>
        <dbReference type="ARBA" id="ARBA00023273"/>
    </source>
</evidence>
<evidence type="ECO:0000256" key="4">
    <source>
        <dbReference type="ARBA" id="ARBA00023054"/>
    </source>
</evidence>
<dbReference type="InterPro" id="IPR039505">
    <property type="entry name" value="DRC1/2_N"/>
</dbReference>
<comment type="subcellular location">
    <subcellularLocation>
        <location evidence="1">Cytoplasm</location>
        <location evidence="1">Cytoskeleton</location>
        <location evidence="1">Flagellum axoneme</location>
    </subcellularLocation>
    <subcellularLocation>
        <location evidence="8">Cytoplasm</location>
        <location evidence="8">Cytoskeleton</location>
        <location evidence="8">Flagellum basal body</location>
    </subcellularLocation>
</comment>
<evidence type="ECO:0000259" key="14">
    <source>
        <dbReference type="Pfam" id="PF14772"/>
    </source>
</evidence>
<dbReference type="GO" id="GO:0070286">
    <property type="term" value="P:axonemal dynein complex assembly"/>
    <property type="evidence" value="ECO:0007669"/>
    <property type="project" value="InterPro"/>
</dbReference>
<dbReference type="AlphaFoldDB" id="A0A2G8JR33"/>
<dbReference type="PANTHER" id="PTHR21625">
    <property type="entry name" value="NYD-SP28 PROTEIN"/>
    <property type="match status" value="1"/>
</dbReference>
<dbReference type="InterPro" id="IPR029440">
    <property type="entry name" value="DRC1_C"/>
</dbReference>
<comment type="function">
    <text evidence="12">Component of the nexin-dynein regulatory complex (N-DRC), a key regulator of ciliary/flagellar motility which maintains the alignment and integrity of the distal axoneme and regulates microtubule sliding in motile axonemes. Plays a critical role in the assembly of N-DRC and also stabilizes the assembly of multiple inner dynein arms and radial spokes. Coassembles with DRC1 to form a central scaffold needed for assembly of the N-DRC and its attachment to the outer doublet microtubules.</text>
</comment>
<evidence type="ECO:0000256" key="2">
    <source>
        <dbReference type="ARBA" id="ARBA00022490"/>
    </source>
</evidence>
<dbReference type="GO" id="GO:0060285">
    <property type="term" value="P:cilium-dependent cell motility"/>
    <property type="evidence" value="ECO:0007669"/>
    <property type="project" value="TreeGrafter"/>
</dbReference>
<keyword evidence="5" id="KW-0969">Cilium</keyword>
<keyword evidence="17" id="KW-1185">Reference proteome</keyword>
<dbReference type="Pfam" id="PF14772">
    <property type="entry name" value="NYD-SP28"/>
    <property type="match status" value="1"/>
</dbReference>
<name>A0A2G8JR33_STIJA</name>
<evidence type="ECO:0000313" key="16">
    <source>
        <dbReference type="EMBL" id="PIK38183.1"/>
    </source>
</evidence>
<dbReference type="Proteomes" id="UP000230750">
    <property type="component" value="Unassembled WGS sequence"/>
</dbReference>
<keyword evidence="4 13" id="KW-0175">Coiled coil</keyword>
<evidence type="ECO:0000256" key="6">
    <source>
        <dbReference type="ARBA" id="ARBA00023212"/>
    </source>
</evidence>
<accession>A0A2G8JR33</accession>
<evidence type="ECO:0000256" key="8">
    <source>
        <dbReference type="ARBA" id="ARBA00037841"/>
    </source>
</evidence>
<evidence type="ECO:0000256" key="13">
    <source>
        <dbReference type="SAM" id="Coils"/>
    </source>
</evidence>
<reference evidence="16 17" key="1">
    <citation type="journal article" date="2017" name="PLoS Biol.">
        <title>The sea cucumber genome provides insights into morphological evolution and visceral regeneration.</title>
        <authorList>
            <person name="Zhang X."/>
            <person name="Sun L."/>
            <person name="Yuan J."/>
            <person name="Sun Y."/>
            <person name="Gao Y."/>
            <person name="Zhang L."/>
            <person name="Li S."/>
            <person name="Dai H."/>
            <person name="Hamel J.F."/>
            <person name="Liu C."/>
            <person name="Yu Y."/>
            <person name="Liu S."/>
            <person name="Lin W."/>
            <person name="Guo K."/>
            <person name="Jin S."/>
            <person name="Xu P."/>
            <person name="Storey K.B."/>
            <person name="Huan P."/>
            <person name="Zhang T."/>
            <person name="Zhou Y."/>
            <person name="Zhang J."/>
            <person name="Lin C."/>
            <person name="Li X."/>
            <person name="Xing L."/>
            <person name="Huo D."/>
            <person name="Sun M."/>
            <person name="Wang L."/>
            <person name="Mercier A."/>
            <person name="Li F."/>
            <person name="Yang H."/>
            <person name="Xiang J."/>
        </authorList>
    </citation>
    <scope>NUCLEOTIDE SEQUENCE [LARGE SCALE GENOMIC DNA]</scope>
    <source>
        <strain evidence="16">Shaxun</strain>
        <tissue evidence="16">Muscle</tissue>
    </source>
</reference>
<keyword evidence="3" id="KW-0282">Flagellum</keyword>
<dbReference type="InterPro" id="IPR039750">
    <property type="entry name" value="DRC1/DRC2"/>
</dbReference>
<evidence type="ECO:0000256" key="5">
    <source>
        <dbReference type="ARBA" id="ARBA00023069"/>
    </source>
</evidence>
<evidence type="ECO:0000256" key="3">
    <source>
        <dbReference type="ARBA" id="ARBA00022846"/>
    </source>
</evidence>
<feature type="domain" description="Dynein regulatory complex protein 1 C-terminal" evidence="15">
    <location>
        <begin position="367"/>
        <end position="412"/>
    </location>
</feature>
<dbReference type="GO" id="GO:0005858">
    <property type="term" value="C:axonemal dynein complex"/>
    <property type="evidence" value="ECO:0007669"/>
    <property type="project" value="InterPro"/>
</dbReference>
<feature type="coiled-coil region" evidence="13">
    <location>
        <begin position="64"/>
        <end position="178"/>
    </location>
</feature>
<dbReference type="PANTHER" id="PTHR21625:SF0">
    <property type="entry name" value="DYNEIN REGULATORY COMPLEX SUBUNIT 2"/>
    <property type="match status" value="1"/>
</dbReference>
<dbReference type="STRING" id="307972.A0A2G8JR33"/>
<evidence type="ECO:0000256" key="9">
    <source>
        <dbReference type="ARBA" id="ARBA00038424"/>
    </source>
</evidence>
<keyword evidence="6" id="KW-0206">Cytoskeleton</keyword>
<gene>
    <name evidence="16" type="ORF">BSL78_24976</name>
</gene>
<comment type="caution">
    <text evidence="16">The sequence shown here is derived from an EMBL/GenBank/DDBJ whole genome shotgun (WGS) entry which is preliminary data.</text>
</comment>
<evidence type="ECO:0000256" key="1">
    <source>
        <dbReference type="ARBA" id="ARBA00004611"/>
    </source>
</evidence>
<keyword evidence="7" id="KW-0966">Cell projection</keyword>
<dbReference type="Pfam" id="PF14775">
    <property type="entry name" value="NYD-SP28_assoc"/>
    <property type="match status" value="1"/>
</dbReference>
<protein>
    <recommendedName>
        <fullName evidence="10">Dynein regulatory complex subunit 2</fullName>
    </recommendedName>
    <alternativeName>
        <fullName evidence="11">Coiled-coil domain-containing protein 65</fullName>
    </alternativeName>
</protein>
<evidence type="ECO:0000259" key="15">
    <source>
        <dbReference type="Pfam" id="PF14775"/>
    </source>
</evidence>
<sequence length="466" mass="54803">MDSPCRFACRCNLVYQDKLVKEEKNTRFNLYKLTHQWRALLRAAKSKELKKDIEILSQTFERVVDRKDSVIKSLAKDLQEAEEQYSMALRSHLQNMDTLIDLQRSRLKILQSEYEEELEILKKEFDSERSMIVDHHRQEMNDVQDILFAMEENASDRENEARQEFQSLRDEIKNKNLEEKHALRIQLEGQVEDLWKQFQAALKNYQETTEERKAAFETLKSKDETSAREIEFQMRKLQRISDTIASLKAKMAQNVKESEERNRDLKEQREVIAQHFHTLKSQMNSFRENERRRLTKLTLDSNASIKALQSKLELGERILKVSEQCRKKETEEEKVLPFYASSLTQEEEEDVSAAVAEPPSEQLAEVMHEYTSLENFWKRYNKVLLDKVAMDKEKSTLLDENQRLRTVLKQYLDGISVNDEILSNVNPLFVVNQQTNVPMSIPVADPRVQRPTQTVVEAAHVVKYTV</sequence>
<organism evidence="16 17">
    <name type="scientific">Stichopus japonicus</name>
    <name type="common">Sea cucumber</name>
    <dbReference type="NCBI Taxonomy" id="307972"/>
    <lineage>
        <taxon>Eukaryota</taxon>
        <taxon>Metazoa</taxon>
        <taxon>Echinodermata</taxon>
        <taxon>Eleutherozoa</taxon>
        <taxon>Echinozoa</taxon>
        <taxon>Holothuroidea</taxon>
        <taxon>Aspidochirotacea</taxon>
        <taxon>Aspidochirotida</taxon>
        <taxon>Stichopodidae</taxon>
        <taxon>Apostichopus</taxon>
    </lineage>
</organism>
<keyword evidence="2" id="KW-0963">Cytoplasm</keyword>
<evidence type="ECO:0000256" key="12">
    <source>
        <dbReference type="ARBA" id="ARBA00045865"/>
    </source>
</evidence>